<dbReference type="PANTHER" id="PTHR43649">
    <property type="entry name" value="ARABINOSE-BINDING PROTEIN-RELATED"/>
    <property type="match status" value="1"/>
</dbReference>
<feature type="signal peptide" evidence="3">
    <location>
        <begin position="1"/>
        <end position="22"/>
    </location>
</feature>
<proteinExistence type="predicted"/>
<dbReference type="SUPFAM" id="SSF53850">
    <property type="entry name" value="Periplasmic binding protein-like II"/>
    <property type="match status" value="1"/>
</dbReference>
<dbReference type="Gene3D" id="3.40.190.10">
    <property type="entry name" value="Periplasmic binding protein-like II"/>
    <property type="match status" value="2"/>
</dbReference>
<sequence>MHKPFKWTAIVLMTFIFVFVSACSSSNDNKNTSNSSGNNASSNSSSSNSSGTDNSSTGNSGGNTSTDSSNTSEPAGEADKYDPPIDVTSVRIINDTYKFMEGQTIDNNMWTQLLEEKLGIKIKYDWVVSGDQPGGQGEQKMNVSIASGDLPDFIPVNAKQLKQLQEADELEDLTAIYDKYASPFLKEILNQDGPASLNSATFGGKLMAIPNTGSSMDGAAMIWIRKDWLDKLGLQPPKTMADVLAISQAFTTKDPDGNGKPDTYGIALNKDLYGGFADITGFMNSYHAYPGTWIKDASGNIVYGSIQPEMKTALAEMQKMYKNGEIDKEFGVKDGGKEAELTASGKIGMQFGQMWNPLWPLVDSKKNDPNAQWQSYPLASADDQPVTPQVGFATGQYFAVKKGAAHPEALLKMINLFVETGWGQTTTPENYAKYFTGDGFEKFKMMPFQAWPARKNLDIHLHVTAALDSGDTSGLNPEEKDNHDKIKSWMDGSSKEPLNWAYERVFGKEGSFVVINQYVSGNQLKLTEFYGAPTPAMVEKESNLKKRELETFTKIIMGDSVDTFDKFVEEWKKLGGDQITQEVNDWAKNK</sequence>
<dbReference type="InterPro" id="IPR050490">
    <property type="entry name" value="Bact_solute-bd_prot1"/>
</dbReference>
<gene>
    <name evidence="4" type="ORF">A8990_11018</name>
</gene>
<evidence type="ECO:0000256" key="3">
    <source>
        <dbReference type="SAM" id="SignalP"/>
    </source>
</evidence>
<accession>A0A3D9S1E2</accession>
<dbReference type="PANTHER" id="PTHR43649:SF33">
    <property type="entry name" value="POLYGALACTURONAN_RHAMNOGALACTURONAN-BINDING PROTEIN YTCQ"/>
    <property type="match status" value="1"/>
</dbReference>
<evidence type="ECO:0000313" key="5">
    <source>
        <dbReference type="Proteomes" id="UP000256304"/>
    </source>
</evidence>
<keyword evidence="1 3" id="KW-0732">Signal</keyword>
<dbReference type="PROSITE" id="PS51257">
    <property type="entry name" value="PROKAR_LIPOPROTEIN"/>
    <property type="match status" value="1"/>
</dbReference>
<evidence type="ECO:0000256" key="1">
    <source>
        <dbReference type="ARBA" id="ARBA00022729"/>
    </source>
</evidence>
<dbReference type="CDD" id="cd13580">
    <property type="entry name" value="PBP2_AlgQ_like_1"/>
    <property type="match status" value="1"/>
</dbReference>
<reference evidence="4 5" key="1">
    <citation type="submission" date="2018-08" db="EMBL/GenBank/DDBJ databases">
        <title>Genomic Encyclopedia of Type Strains, Phase III (KMG-III): the genomes of soil and plant-associated and newly described type strains.</title>
        <authorList>
            <person name="Whitman W."/>
        </authorList>
    </citation>
    <scope>NUCLEOTIDE SEQUENCE [LARGE SCALE GENOMIC DNA]</scope>
    <source>
        <strain evidence="4 5">CGMCC 1.10966</strain>
    </source>
</reference>
<name>A0A3D9S1E2_9BACL</name>
<dbReference type="RefSeq" id="WP_245995945.1">
    <property type="nucleotide sequence ID" value="NZ_QTTN01000010.1"/>
</dbReference>
<feature type="region of interest" description="Disordered" evidence="2">
    <location>
        <begin position="28"/>
        <end position="83"/>
    </location>
</feature>
<dbReference type="Proteomes" id="UP000256304">
    <property type="component" value="Unassembled WGS sequence"/>
</dbReference>
<keyword evidence="5" id="KW-1185">Reference proteome</keyword>
<organism evidence="4 5">
    <name type="scientific">Paenibacillus taihuensis</name>
    <dbReference type="NCBI Taxonomy" id="1156355"/>
    <lineage>
        <taxon>Bacteria</taxon>
        <taxon>Bacillati</taxon>
        <taxon>Bacillota</taxon>
        <taxon>Bacilli</taxon>
        <taxon>Bacillales</taxon>
        <taxon>Paenibacillaceae</taxon>
        <taxon>Paenibacillus</taxon>
    </lineage>
</organism>
<feature type="compositionally biased region" description="Low complexity" evidence="2">
    <location>
        <begin position="28"/>
        <end position="72"/>
    </location>
</feature>
<dbReference type="EMBL" id="QTTN01000010">
    <property type="protein sequence ID" value="REE86410.1"/>
    <property type="molecule type" value="Genomic_DNA"/>
</dbReference>
<feature type="chain" id="PRO_5039640837" evidence="3">
    <location>
        <begin position="23"/>
        <end position="590"/>
    </location>
</feature>
<comment type="caution">
    <text evidence="4">The sequence shown here is derived from an EMBL/GenBank/DDBJ whole genome shotgun (WGS) entry which is preliminary data.</text>
</comment>
<evidence type="ECO:0000256" key="2">
    <source>
        <dbReference type="SAM" id="MobiDB-lite"/>
    </source>
</evidence>
<protein>
    <submittedName>
        <fullName evidence="4">Putative aldouronate transport system substrate-binding protein</fullName>
    </submittedName>
</protein>
<evidence type="ECO:0000313" key="4">
    <source>
        <dbReference type="EMBL" id="REE86410.1"/>
    </source>
</evidence>
<dbReference type="AlphaFoldDB" id="A0A3D9S1E2"/>